<evidence type="ECO:0000256" key="1">
    <source>
        <dbReference type="SAM" id="MobiDB-lite"/>
    </source>
</evidence>
<evidence type="ECO:0000313" key="3">
    <source>
        <dbReference type="Proteomes" id="UP000709466"/>
    </source>
</evidence>
<protein>
    <submittedName>
        <fullName evidence="2">BrnA antitoxin family protein</fullName>
    </submittedName>
</protein>
<dbReference type="EMBL" id="JAATOP010000002">
    <property type="protein sequence ID" value="NIY71429.1"/>
    <property type="molecule type" value="Genomic_DNA"/>
</dbReference>
<name>A0ABX0VTT2_9RHOB</name>
<dbReference type="Proteomes" id="UP000709466">
    <property type="component" value="Unassembled WGS sequence"/>
</dbReference>
<sequence length="99" mass="11517">MMSVEPPKIRKIVRRIPTTQLTVEHVAPVQEPERPAEPEPQEYAAPDEPWLREEPEMPQTKQAISLRVDRDVLDYFRDGGKGYQTRMNAVLRAYMNAKK</sequence>
<proteinExistence type="predicted"/>
<reference evidence="2 3" key="1">
    <citation type="submission" date="2020-03" db="EMBL/GenBank/DDBJ databases">
        <title>Bacterial isolates of synthetic phycosphere.</title>
        <authorList>
            <person name="Fu H."/>
            <person name="Moran M.A."/>
        </authorList>
    </citation>
    <scope>NUCLEOTIDE SEQUENCE [LARGE SCALE GENOMIC DNA]</scope>
    <source>
        <strain evidence="2 3">HF1</strain>
    </source>
</reference>
<comment type="caution">
    <text evidence="2">The sequence shown here is derived from an EMBL/GenBank/DDBJ whole genome shotgun (WGS) entry which is preliminary data.</text>
</comment>
<accession>A0ABX0VTT2</accession>
<organism evidence="2 3">
    <name type="scientific">Marivivens donghaensis</name>
    <dbReference type="NCBI Taxonomy" id="1699413"/>
    <lineage>
        <taxon>Bacteria</taxon>
        <taxon>Pseudomonadati</taxon>
        <taxon>Pseudomonadota</taxon>
        <taxon>Alphaproteobacteria</taxon>
        <taxon>Rhodobacterales</taxon>
        <taxon>Paracoccaceae</taxon>
        <taxon>Marivivens group</taxon>
        <taxon>Marivivens</taxon>
    </lineage>
</organism>
<evidence type="ECO:0000313" key="2">
    <source>
        <dbReference type="EMBL" id="NIY71429.1"/>
    </source>
</evidence>
<feature type="region of interest" description="Disordered" evidence="1">
    <location>
        <begin position="27"/>
        <end position="59"/>
    </location>
</feature>
<dbReference type="Pfam" id="PF14384">
    <property type="entry name" value="BrnA_antitoxin"/>
    <property type="match status" value="1"/>
</dbReference>
<keyword evidence="3" id="KW-1185">Reference proteome</keyword>
<dbReference type="InterPro" id="IPR025528">
    <property type="entry name" value="BrnA_antitoxin"/>
</dbReference>
<gene>
    <name evidence="2" type="ORF">HCZ30_03155</name>
</gene>